<dbReference type="EMBL" id="JARBHB010000006">
    <property type="protein sequence ID" value="KAJ8881375.1"/>
    <property type="molecule type" value="Genomic_DNA"/>
</dbReference>
<evidence type="ECO:0000313" key="3">
    <source>
        <dbReference type="Proteomes" id="UP001159363"/>
    </source>
</evidence>
<organism evidence="2 3">
    <name type="scientific">Dryococelus australis</name>
    <dbReference type="NCBI Taxonomy" id="614101"/>
    <lineage>
        <taxon>Eukaryota</taxon>
        <taxon>Metazoa</taxon>
        <taxon>Ecdysozoa</taxon>
        <taxon>Arthropoda</taxon>
        <taxon>Hexapoda</taxon>
        <taxon>Insecta</taxon>
        <taxon>Pterygota</taxon>
        <taxon>Neoptera</taxon>
        <taxon>Polyneoptera</taxon>
        <taxon>Phasmatodea</taxon>
        <taxon>Verophasmatodea</taxon>
        <taxon>Anareolatae</taxon>
        <taxon>Phasmatidae</taxon>
        <taxon>Eurycanthinae</taxon>
        <taxon>Dryococelus</taxon>
    </lineage>
</organism>
<evidence type="ECO:0000256" key="1">
    <source>
        <dbReference type="SAM" id="MobiDB-lite"/>
    </source>
</evidence>
<comment type="caution">
    <text evidence="2">The sequence shown here is derived from an EMBL/GenBank/DDBJ whole genome shotgun (WGS) entry which is preliminary data.</text>
</comment>
<evidence type="ECO:0000313" key="2">
    <source>
        <dbReference type="EMBL" id="KAJ8881375.1"/>
    </source>
</evidence>
<accession>A0ABQ9HAS9</accession>
<name>A0ABQ9HAS9_9NEOP</name>
<feature type="region of interest" description="Disordered" evidence="1">
    <location>
        <begin position="489"/>
        <end position="514"/>
    </location>
</feature>
<proteinExistence type="predicted"/>
<reference evidence="2 3" key="1">
    <citation type="submission" date="2023-02" db="EMBL/GenBank/DDBJ databases">
        <title>LHISI_Scaffold_Assembly.</title>
        <authorList>
            <person name="Stuart O.P."/>
            <person name="Cleave R."/>
            <person name="Magrath M.J.L."/>
            <person name="Mikheyev A.S."/>
        </authorList>
    </citation>
    <scope>NUCLEOTIDE SEQUENCE [LARGE SCALE GENOMIC DNA]</scope>
    <source>
        <strain evidence="2">Daus_M_001</strain>
        <tissue evidence="2">Leg muscle</tissue>
    </source>
</reference>
<gene>
    <name evidence="2" type="ORF">PR048_017856</name>
</gene>
<keyword evidence="3" id="KW-1185">Reference proteome</keyword>
<sequence length="659" mass="72842">MSAYIRKKAKSKYGNCTRLERTSQKQSSDTHKIPYYRVKRRREVELAAAMLPDLPVFDCRPCVGGTSLPRSGRVAWCVQSAVLARTCTHRVELRRYQEFLLMMNFPRLCNSFIDDHLPDVRAHSCPLMPTRILPRKRKESDLRFRGIPHSPNLGILFPRQFFASQKRSSAATHPKSKRFVFPGMNSLFSIPSDQPPTCSYITRTAVCPLASKVSGVASKFYTGLNSVFLRSLGRGWWFLVEGGKRGRRNCSWGRSEQLRPSRGNFARQQLSFPWEGGVGLVDILARGCSGKVRVGAGSCRIVAVQLAGEKRGTDKGDAATLIKCVIAAMRKTLCWRAVFSSYCMKPPDFQRHLDGVALECKGRGNGSTRENPPASGIAQPDSRTVLVPEEIWNGDRSVCQNLESLRGRGAQVGSALEEAAWPRTSIYFPRLSALPNPPSPPLTFPLQLLPPCTSHGGGVGLPAGWLAEPGQSGRWALREVINMRAQRRIVQSESSEPRGNSCSALSQGPKSSSRTKLLVHMKGTVTITKGTRVWLVLVRASPQSEIDSLARASSRRLPSSLSPPVLKHAAVERACREHHTQTVHESFTTLTEAHRAFYSYTHINKEGGIGALFQGLNSVDSRARRPVPAPLGSREEDEAHIEEVLLLPQTDGIVVPRTL</sequence>
<dbReference type="Proteomes" id="UP001159363">
    <property type="component" value="Chromosome 5"/>
</dbReference>
<protein>
    <submittedName>
        <fullName evidence="2">Uncharacterized protein</fullName>
    </submittedName>
</protein>